<name>A9V243_MONBE</name>
<keyword evidence="7" id="KW-0206">Cytoskeleton</keyword>
<dbReference type="PROSITE" id="PS50021">
    <property type="entry name" value="CH"/>
    <property type="match status" value="1"/>
</dbReference>
<dbReference type="GO" id="GO:0031110">
    <property type="term" value="P:regulation of microtubule polymerization or depolymerization"/>
    <property type="evidence" value="ECO:0000318"/>
    <property type="project" value="GO_Central"/>
</dbReference>
<evidence type="ECO:0000256" key="10">
    <source>
        <dbReference type="SAM" id="MobiDB-lite"/>
    </source>
</evidence>
<feature type="domain" description="Calponin-homology (CH)" evidence="11">
    <location>
        <begin position="42"/>
        <end position="145"/>
    </location>
</feature>
<evidence type="ECO:0008006" key="15">
    <source>
        <dbReference type="Google" id="ProtNLM"/>
    </source>
</evidence>
<dbReference type="KEGG" id="mbr:MONBRDRAFT_32858"/>
<dbReference type="SUPFAM" id="SSF47576">
    <property type="entry name" value="Calponin-homology domain, CH-domain"/>
    <property type="match status" value="1"/>
</dbReference>
<feature type="domain" description="EB1 C-terminal" evidence="12">
    <location>
        <begin position="237"/>
        <end position="308"/>
    </location>
</feature>
<keyword evidence="8" id="KW-0131">Cell cycle</keyword>
<keyword evidence="5 9" id="KW-0493">Microtubule</keyword>
<proteinExistence type="inferred from homology"/>
<dbReference type="GO" id="GO:0051233">
    <property type="term" value="C:spindle midzone"/>
    <property type="evidence" value="ECO:0000318"/>
    <property type="project" value="GO_Central"/>
</dbReference>
<dbReference type="RefSeq" id="XP_001746781.1">
    <property type="nucleotide sequence ID" value="XM_001746729.1"/>
</dbReference>
<dbReference type="InParanoid" id="A9V243"/>
<keyword evidence="4" id="KW-0132">Cell division</keyword>
<dbReference type="OMA" id="WIKRFWD"/>
<dbReference type="GO" id="GO:0005881">
    <property type="term" value="C:cytoplasmic microtubule"/>
    <property type="evidence" value="ECO:0000318"/>
    <property type="project" value="GO_Central"/>
</dbReference>
<feature type="compositionally biased region" description="Low complexity" evidence="10">
    <location>
        <begin position="178"/>
        <end position="233"/>
    </location>
</feature>
<evidence type="ECO:0000256" key="1">
    <source>
        <dbReference type="ARBA" id="ARBA00004245"/>
    </source>
</evidence>
<dbReference type="FunFam" id="1.20.5.1430:FF:000005">
    <property type="entry name" value="Eb1, isoform E"/>
    <property type="match status" value="1"/>
</dbReference>
<comment type="subcellular location">
    <subcellularLocation>
        <location evidence="1">Cytoplasm</location>
        <location evidence="1">Cytoskeleton</location>
    </subcellularLocation>
</comment>
<keyword evidence="6" id="KW-0498">Mitosis</keyword>
<gene>
    <name evidence="13" type="ORF">MONBRDRAFT_32858</name>
</gene>
<feature type="region of interest" description="Disordered" evidence="10">
    <location>
        <begin position="163"/>
        <end position="242"/>
    </location>
</feature>
<dbReference type="Pfam" id="PF03271">
    <property type="entry name" value="EB1"/>
    <property type="match status" value="1"/>
</dbReference>
<dbReference type="GO" id="GO:0051010">
    <property type="term" value="F:microtubule plus-end binding"/>
    <property type="evidence" value="ECO:0000318"/>
    <property type="project" value="GO_Central"/>
</dbReference>
<organism evidence="13 14">
    <name type="scientific">Monosiga brevicollis</name>
    <name type="common">Choanoflagellate</name>
    <dbReference type="NCBI Taxonomy" id="81824"/>
    <lineage>
        <taxon>Eukaryota</taxon>
        <taxon>Choanoflagellata</taxon>
        <taxon>Craspedida</taxon>
        <taxon>Salpingoecidae</taxon>
        <taxon>Monosiga</taxon>
    </lineage>
</organism>
<sequence length="317" mass="34801">MRLPGPIDLCYSVDIAFCSVQLTNDMGRTAVNVHATSVNTTNISRQDLVDWINTTLNLSYSKVENLCTGAAYCQLMDMMFGPGVVPIKRVKFDAKHEHEFIENFKHLQQAFLSTKCDKVIPVDRLIKGRFQDNFEFGQWFKKFFDANFDGRDYDAAARRAGKKVMAHTNPTNSKVAGASATPSTTTSPSKRKPAAASAGAASASASGSAAARSRVSGPSTTAAAARDTGSSAANSQAVKEKQLQVDQLSTEVEELRLTVEGLEKERDFYFGKLRDIEIICQEVPEDQRGSTIERVFEVLYALEEGFEAPVEDPEEAY</sequence>
<dbReference type="GO" id="GO:0051225">
    <property type="term" value="P:spindle assembly"/>
    <property type="evidence" value="ECO:0000318"/>
    <property type="project" value="GO_Central"/>
</dbReference>
<dbReference type="InterPro" id="IPR027328">
    <property type="entry name" value="MAPRE"/>
</dbReference>
<evidence type="ECO:0000259" key="12">
    <source>
        <dbReference type="PROSITE" id="PS51230"/>
    </source>
</evidence>
<evidence type="ECO:0000256" key="2">
    <source>
        <dbReference type="ARBA" id="ARBA00010729"/>
    </source>
</evidence>
<dbReference type="Gene3D" id="1.20.5.1430">
    <property type="match status" value="1"/>
</dbReference>
<comment type="similarity">
    <text evidence="2">Belongs to the MAPRE family.</text>
</comment>
<dbReference type="GO" id="GO:0035371">
    <property type="term" value="C:microtubule plus-end"/>
    <property type="evidence" value="ECO:0000318"/>
    <property type="project" value="GO_Central"/>
</dbReference>
<dbReference type="AlphaFoldDB" id="A9V243"/>
<dbReference type="GO" id="GO:0005815">
    <property type="term" value="C:microtubule organizing center"/>
    <property type="evidence" value="ECO:0000318"/>
    <property type="project" value="GO_Central"/>
</dbReference>
<dbReference type="eggNOG" id="KOG3000">
    <property type="taxonomic scope" value="Eukaryota"/>
</dbReference>
<evidence type="ECO:0000256" key="7">
    <source>
        <dbReference type="ARBA" id="ARBA00023212"/>
    </source>
</evidence>
<dbReference type="PANTHER" id="PTHR10623">
    <property type="entry name" value="MICROTUBULE-ASSOCIATED PROTEIN RP/EB FAMILY MEMBER"/>
    <property type="match status" value="1"/>
</dbReference>
<dbReference type="FunFam" id="1.10.418.10:FF:000007">
    <property type="entry name" value="Microtubule-associated protein, RP/EB family, member 2"/>
    <property type="match status" value="1"/>
</dbReference>
<accession>A9V243</accession>
<evidence type="ECO:0000313" key="14">
    <source>
        <dbReference type="Proteomes" id="UP000001357"/>
    </source>
</evidence>
<evidence type="ECO:0000256" key="3">
    <source>
        <dbReference type="ARBA" id="ARBA00022490"/>
    </source>
</evidence>
<dbReference type="PROSITE" id="PS51230">
    <property type="entry name" value="EB1_C"/>
    <property type="match status" value="1"/>
</dbReference>
<dbReference type="InterPro" id="IPR004953">
    <property type="entry name" value="EB1_C"/>
</dbReference>
<dbReference type="FunCoup" id="A9V243">
    <property type="interactions" value="786"/>
</dbReference>
<evidence type="ECO:0000256" key="4">
    <source>
        <dbReference type="ARBA" id="ARBA00022618"/>
    </source>
</evidence>
<dbReference type="Gene3D" id="1.10.418.10">
    <property type="entry name" value="Calponin-like domain"/>
    <property type="match status" value="1"/>
</dbReference>
<dbReference type="GO" id="GO:0051301">
    <property type="term" value="P:cell division"/>
    <property type="evidence" value="ECO:0007669"/>
    <property type="project" value="UniProtKB-KW"/>
</dbReference>
<dbReference type="InterPro" id="IPR036872">
    <property type="entry name" value="CH_dom_sf"/>
</dbReference>
<evidence type="ECO:0000256" key="8">
    <source>
        <dbReference type="ARBA" id="ARBA00023306"/>
    </source>
</evidence>
<dbReference type="EMBL" id="CH991555">
    <property type="protein sequence ID" value="EDQ88188.1"/>
    <property type="molecule type" value="Genomic_DNA"/>
</dbReference>
<dbReference type="GO" id="GO:0035372">
    <property type="term" value="P:protein localization to microtubule"/>
    <property type="evidence" value="ECO:0000318"/>
    <property type="project" value="GO_Central"/>
</dbReference>
<dbReference type="SUPFAM" id="SSF140612">
    <property type="entry name" value="EB1 dimerisation domain-like"/>
    <property type="match status" value="1"/>
</dbReference>
<evidence type="ECO:0000256" key="5">
    <source>
        <dbReference type="ARBA" id="ARBA00022701"/>
    </source>
</evidence>
<evidence type="ECO:0000313" key="13">
    <source>
        <dbReference type="EMBL" id="EDQ88188.1"/>
    </source>
</evidence>
<protein>
    <recommendedName>
        <fullName evidence="15">Microtubule-associated protein RP/EB family member 1</fullName>
    </recommendedName>
</protein>
<dbReference type="Pfam" id="PF00307">
    <property type="entry name" value="CH"/>
    <property type="match status" value="1"/>
</dbReference>
<keyword evidence="14" id="KW-1185">Reference proteome</keyword>
<dbReference type="GeneID" id="5892101"/>
<dbReference type="STRING" id="81824.A9V243"/>
<keyword evidence="3" id="KW-0963">Cytoplasm</keyword>
<dbReference type="Proteomes" id="UP000001357">
    <property type="component" value="Unassembled WGS sequence"/>
</dbReference>
<evidence type="ECO:0000259" key="11">
    <source>
        <dbReference type="PROSITE" id="PS50021"/>
    </source>
</evidence>
<evidence type="ECO:0000256" key="6">
    <source>
        <dbReference type="ARBA" id="ARBA00022776"/>
    </source>
</evidence>
<dbReference type="InterPro" id="IPR001715">
    <property type="entry name" value="CH_dom"/>
</dbReference>
<reference evidence="13 14" key="1">
    <citation type="journal article" date="2008" name="Nature">
        <title>The genome of the choanoflagellate Monosiga brevicollis and the origin of metazoans.</title>
        <authorList>
            <consortium name="JGI Sequencing"/>
            <person name="King N."/>
            <person name="Westbrook M.J."/>
            <person name="Young S.L."/>
            <person name="Kuo A."/>
            <person name="Abedin M."/>
            <person name="Chapman J."/>
            <person name="Fairclough S."/>
            <person name="Hellsten U."/>
            <person name="Isogai Y."/>
            <person name="Letunic I."/>
            <person name="Marr M."/>
            <person name="Pincus D."/>
            <person name="Putnam N."/>
            <person name="Rokas A."/>
            <person name="Wright K.J."/>
            <person name="Zuzow R."/>
            <person name="Dirks W."/>
            <person name="Good M."/>
            <person name="Goodstein D."/>
            <person name="Lemons D."/>
            <person name="Li W."/>
            <person name="Lyons J.B."/>
            <person name="Morris A."/>
            <person name="Nichols S."/>
            <person name="Richter D.J."/>
            <person name="Salamov A."/>
            <person name="Bork P."/>
            <person name="Lim W.A."/>
            <person name="Manning G."/>
            <person name="Miller W.T."/>
            <person name="McGinnis W."/>
            <person name="Shapiro H."/>
            <person name="Tjian R."/>
            <person name="Grigoriev I.V."/>
            <person name="Rokhsar D."/>
        </authorList>
    </citation>
    <scope>NUCLEOTIDE SEQUENCE [LARGE SCALE GENOMIC DNA]</scope>
    <source>
        <strain evidence="14">MX1 / ATCC 50154</strain>
    </source>
</reference>
<evidence type="ECO:0000256" key="9">
    <source>
        <dbReference type="PROSITE-ProRule" id="PRU00576"/>
    </source>
</evidence>
<dbReference type="InterPro" id="IPR036133">
    <property type="entry name" value="EB1_C_sf"/>
</dbReference>